<evidence type="ECO:0000313" key="8">
    <source>
        <dbReference type="EMBL" id="SCV05175.1"/>
    </source>
</evidence>
<dbReference type="EMBL" id="LT598447">
    <property type="protein sequence ID" value="SCV05175.1"/>
    <property type="molecule type" value="Genomic_DNA"/>
</dbReference>
<gene>
    <name evidence="8" type="ORF">LANO_0H01706G</name>
</gene>
<evidence type="ECO:0000256" key="4">
    <source>
        <dbReference type="ARBA" id="ARBA00022801"/>
    </source>
</evidence>
<feature type="compositionally biased region" description="Polar residues" evidence="6">
    <location>
        <begin position="171"/>
        <end position="185"/>
    </location>
</feature>
<dbReference type="InterPro" id="IPR051458">
    <property type="entry name" value="Cyt/Met_Dipeptidase"/>
</dbReference>
<dbReference type="InterPro" id="IPR036322">
    <property type="entry name" value="WD40_repeat_dom_sf"/>
</dbReference>
<evidence type="ECO:0000256" key="6">
    <source>
        <dbReference type="SAM" id="MobiDB-lite"/>
    </source>
</evidence>
<dbReference type="AlphaFoldDB" id="A0A1G4KL14"/>
<dbReference type="PIRSF" id="PIRSF037237">
    <property type="entry name" value="Peptidase_WD_repeats_DUG2"/>
    <property type="match status" value="1"/>
</dbReference>
<evidence type="ECO:0000256" key="5">
    <source>
        <dbReference type="PROSITE-ProRule" id="PRU00221"/>
    </source>
</evidence>
<evidence type="ECO:0000259" key="7">
    <source>
        <dbReference type="Pfam" id="PF07687"/>
    </source>
</evidence>
<dbReference type="Pfam" id="PF07687">
    <property type="entry name" value="M20_dimer"/>
    <property type="match status" value="1"/>
</dbReference>
<name>A0A1G4KL14_9SACH</name>
<dbReference type="Proteomes" id="UP000189911">
    <property type="component" value="Chromosome H"/>
</dbReference>
<dbReference type="PANTHER" id="PTHR43270:SF8">
    <property type="entry name" value="DI- AND TRIPEPTIDASE DUG2-RELATED"/>
    <property type="match status" value="1"/>
</dbReference>
<dbReference type="InterPro" id="IPR011650">
    <property type="entry name" value="Peptidase_M20_dimer"/>
</dbReference>
<proteinExistence type="inferred from homology"/>
<dbReference type="Gene3D" id="3.30.70.360">
    <property type="match status" value="1"/>
</dbReference>
<dbReference type="InterPro" id="IPR002933">
    <property type="entry name" value="Peptidase_M20"/>
</dbReference>
<dbReference type="PANTHER" id="PTHR43270">
    <property type="entry name" value="BETA-ALA-HIS DIPEPTIDASE"/>
    <property type="match status" value="1"/>
</dbReference>
<dbReference type="SMART" id="SM00320">
    <property type="entry name" value="WD40"/>
    <property type="match status" value="4"/>
</dbReference>
<evidence type="ECO:0000256" key="2">
    <source>
        <dbReference type="ARBA" id="ARBA00022670"/>
    </source>
</evidence>
<evidence type="ECO:0000256" key="3">
    <source>
        <dbReference type="ARBA" id="ARBA00022723"/>
    </source>
</evidence>
<evidence type="ECO:0000313" key="9">
    <source>
        <dbReference type="Proteomes" id="UP000189911"/>
    </source>
</evidence>
<protein>
    <submittedName>
        <fullName evidence="8">LANO_0H01706g1_1</fullName>
    </submittedName>
</protein>
<dbReference type="InterPro" id="IPR001680">
    <property type="entry name" value="WD40_rpt"/>
</dbReference>
<dbReference type="Gene3D" id="2.130.10.10">
    <property type="entry name" value="YVTN repeat-like/Quinoprotein amine dehydrogenase"/>
    <property type="match status" value="2"/>
</dbReference>
<keyword evidence="9" id="KW-1185">Reference proteome</keyword>
<evidence type="ECO:0000256" key="1">
    <source>
        <dbReference type="ARBA" id="ARBA00006247"/>
    </source>
</evidence>
<dbReference type="SUPFAM" id="SSF53187">
    <property type="entry name" value="Zn-dependent exopeptidases"/>
    <property type="match status" value="1"/>
</dbReference>
<keyword evidence="3" id="KW-0479">Metal-binding</keyword>
<dbReference type="SUPFAM" id="SSF50978">
    <property type="entry name" value="WD40 repeat-like"/>
    <property type="match status" value="1"/>
</dbReference>
<dbReference type="InterPro" id="IPR017149">
    <property type="entry name" value="GSH_degradosome_Dug2"/>
</dbReference>
<dbReference type="GO" id="GO:0006751">
    <property type="term" value="P:glutathione catabolic process"/>
    <property type="evidence" value="ECO:0007669"/>
    <property type="project" value="InterPro"/>
</dbReference>
<comment type="similarity">
    <text evidence="1">Belongs to the peptidase M20A family.</text>
</comment>
<dbReference type="GO" id="GO:0046872">
    <property type="term" value="F:metal ion binding"/>
    <property type="evidence" value="ECO:0007669"/>
    <property type="project" value="UniProtKB-KW"/>
</dbReference>
<keyword evidence="4" id="KW-0378">Hydrolase</keyword>
<keyword evidence="5" id="KW-0853">WD repeat</keyword>
<dbReference type="Pfam" id="PF01546">
    <property type="entry name" value="Peptidase_M20"/>
    <property type="match status" value="1"/>
</dbReference>
<feature type="region of interest" description="Disordered" evidence="6">
    <location>
        <begin position="166"/>
        <end position="186"/>
    </location>
</feature>
<dbReference type="Gene3D" id="3.40.630.10">
    <property type="entry name" value="Zn peptidases"/>
    <property type="match status" value="1"/>
</dbReference>
<keyword evidence="2" id="KW-0645">Protease</keyword>
<dbReference type="OrthoDB" id="7832001at2759"/>
<dbReference type="GO" id="GO:0008233">
    <property type="term" value="F:peptidase activity"/>
    <property type="evidence" value="ECO:0007669"/>
    <property type="project" value="UniProtKB-KW"/>
</dbReference>
<feature type="repeat" description="WD" evidence="5">
    <location>
        <begin position="56"/>
        <end position="89"/>
    </location>
</feature>
<accession>A0A1G4KL14</accession>
<organism evidence="8 9">
    <name type="scientific">Lachancea nothofagi CBS 11611</name>
    <dbReference type="NCBI Taxonomy" id="1266666"/>
    <lineage>
        <taxon>Eukaryota</taxon>
        <taxon>Fungi</taxon>
        <taxon>Dikarya</taxon>
        <taxon>Ascomycota</taxon>
        <taxon>Saccharomycotina</taxon>
        <taxon>Saccharomycetes</taxon>
        <taxon>Saccharomycetales</taxon>
        <taxon>Saccharomycetaceae</taxon>
        <taxon>Lachancea</taxon>
    </lineage>
</organism>
<sequence>MPPLIHKWNHSYAILSSVAFPHKKILFAGTHDSKILCFDLSTYNLAKTIQLGDEEEAHTRSSVLCLAKSQDERYLFSAGADSLVRIWSVGELSPNGGVFITELTTLYSLIDIGDIFSIKYLDAHQTIVFGCQNANMMYMSGIMDRLNGKPRCDDVNRLPQRRYDRFFDSNGPGSQGDSARCNSPSPGCYESRKNHTIMEVPLRNTIPYAHNSFIYSIQPLSGANVQLPDAFYQNGLTRASTEFIISGGGDGLSKIWALSMKNKGCADVKLLAEMDNNESVLCQVVQFPFLYCGLNGGFVKIWDLNLDELVATLQSSSKCDIVSISVYEDHIFASHEKGVTKFFKDETFEWLVDDGLVLSTEILRKKCTGSSFLRLAAGGKSGSLTLYNISELVEETHHRGSKINTKISEAANEAQKSKLKLDYQAILDNDNMQETLRELMSFKTVSAFTESQYVIDSRRCASYLQQAFTSLGASCNLLPTGSNDNPLVHALFKGKSKSKPKSKIVWYGHYDIISPGDPSKWTTDPYMLTCENGFLKGRGVTDNKGPLVAAMYSAGSAFLEGTLENDIIFLVEGQEESNSQGFVEAVKKHQNLLGNDVDWILFSNSYWIDEKIPCLNYGLRGVINARVTIWSDAPDRHSGLDGGVHREPTTDLSRVLSKLQDDDGHVLIPGFYAPLGELKAEEEARFKEIIQRADLCESVTLEKLMAKWTKPSLSITNMKVSGPGNSTVIPRSASATISIRVVPEQEVHEIKESLESFVTQSFKRLETPNHFKFQVLNEAEPWLGNPENAVYQILREEIRDAWGIDPLFIREGGSIPQVRFLERTLNASAIQIPCGQSTDNAHLNNEQLRIENWYKMRQILHKAFNRL</sequence>
<dbReference type="GO" id="GO:0006508">
    <property type="term" value="P:proteolysis"/>
    <property type="evidence" value="ECO:0007669"/>
    <property type="project" value="UniProtKB-KW"/>
</dbReference>
<dbReference type="Pfam" id="PF00400">
    <property type="entry name" value="WD40"/>
    <property type="match status" value="1"/>
</dbReference>
<dbReference type="PROSITE" id="PS50082">
    <property type="entry name" value="WD_REPEATS_2"/>
    <property type="match status" value="1"/>
</dbReference>
<dbReference type="InterPro" id="IPR015943">
    <property type="entry name" value="WD40/YVTN_repeat-like_dom_sf"/>
</dbReference>
<feature type="domain" description="Peptidase M20 dimerisation" evidence="7">
    <location>
        <begin position="617"/>
        <end position="762"/>
    </location>
</feature>
<reference evidence="9" key="1">
    <citation type="submission" date="2016-03" db="EMBL/GenBank/DDBJ databases">
        <authorList>
            <person name="Devillers Hugo."/>
        </authorList>
    </citation>
    <scope>NUCLEOTIDE SEQUENCE [LARGE SCALE GENOMIC DNA]</scope>
</reference>